<evidence type="ECO:0000256" key="1">
    <source>
        <dbReference type="ARBA" id="ARBA00004533"/>
    </source>
</evidence>
<evidence type="ECO:0000256" key="2">
    <source>
        <dbReference type="ARBA" id="ARBA00022475"/>
    </source>
</evidence>
<comment type="subcellular location">
    <subcellularLocation>
        <location evidence="1">Cell inner membrane</location>
    </subcellularLocation>
</comment>
<reference evidence="8 9" key="1">
    <citation type="submission" date="2016-10" db="EMBL/GenBank/DDBJ databases">
        <authorList>
            <person name="de Groot N.N."/>
        </authorList>
    </citation>
    <scope>NUCLEOTIDE SEQUENCE [LARGE SCALE GENOMIC DNA]</scope>
    <source>
        <strain evidence="8 9">CGMCC 1.9156</strain>
    </source>
</reference>
<dbReference type="GO" id="GO:0009247">
    <property type="term" value="P:glycolipid biosynthetic process"/>
    <property type="evidence" value="ECO:0007669"/>
    <property type="project" value="UniProtKB-ARBA"/>
</dbReference>
<gene>
    <name evidence="8" type="ORF">SAMN05216283_102413</name>
</gene>
<evidence type="ECO:0000313" key="9">
    <source>
        <dbReference type="Proteomes" id="UP000198964"/>
    </source>
</evidence>
<dbReference type="AlphaFoldDB" id="A0A1I2FAZ9"/>
<accession>A0A1I2FAZ9</accession>
<evidence type="ECO:0000256" key="6">
    <source>
        <dbReference type="ARBA" id="ARBA00023315"/>
    </source>
</evidence>
<dbReference type="STRING" id="655355.SAMN05216283_102413"/>
<evidence type="ECO:0000256" key="7">
    <source>
        <dbReference type="SAM" id="Phobius"/>
    </source>
</evidence>
<keyword evidence="3" id="KW-0997">Cell inner membrane</keyword>
<dbReference type="RefSeq" id="WP_093919074.1">
    <property type="nucleotide sequence ID" value="NZ_FONW01000002.1"/>
</dbReference>
<dbReference type="PANTHER" id="PTHR30606:SF10">
    <property type="entry name" value="PHOSPHATIDYLINOSITOL MANNOSIDE ACYLTRANSFERASE"/>
    <property type="match status" value="1"/>
</dbReference>
<keyword evidence="2" id="KW-1003">Cell membrane</keyword>
<keyword evidence="6" id="KW-0012">Acyltransferase</keyword>
<evidence type="ECO:0000256" key="4">
    <source>
        <dbReference type="ARBA" id="ARBA00022679"/>
    </source>
</evidence>
<evidence type="ECO:0000313" key="8">
    <source>
        <dbReference type="EMBL" id="SFF01947.1"/>
    </source>
</evidence>
<keyword evidence="9" id="KW-1185">Reference proteome</keyword>
<protein>
    <submittedName>
        <fullName evidence="8">KDO2-lipid IV(A) lauroyltransferase</fullName>
    </submittedName>
</protein>
<name>A0A1I2FAZ9_9BACT</name>
<organism evidence="8 9">
    <name type="scientific">Sunxiuqinia elliptica</name>
    <dbReference type="NCBI Taxonomy" id="655355"/>
    <lineage>
        <taxon>Bacteria</taxon>
        <taxon>Pseudomonadati</taxon>
        <taxon>Bacteroidota</taxon>
        <taxon>Bacteroidia</taxon>
        <taxon>Marinilabiliales</taxon>
        <taxon>Prolixibacteraceae</taxon>
        <taxon>Sunxiuqinia</taxon>
    </lineage>
</organism>
<keyword evidence="5 7" id="KW-0472">Membrane</keyword>
<keyword evidence="7" id="KW-0812">Transmembrane</keyword>
<dbReference type="EMBL" id="FONW01000002">
    <property type="protein sequence ID" value="SFF01947.1"/>
    <property type="molecule type" value="Genomic_DNA"/>
</dbReference>
<dbReference type="CDD" id="cd07984">
    <property type="entry name" value="LPLAT_LABLAT-like"/>
    <property type="match status" value="1"/>
</dbReference>
<dbReference type="Proteomes" id="UP000198964">
    <property type="component" value="Unassembled WGS sequence"/>
</dbReference>
<dbReference type="GO" id="GO:0016746">
    <property type="term" value="F:acyltransferase activity"/>
    <property type="evidence" value="ECO:0007669"/>
    <property type="project" value="UniProtKB-KW"/>
</dbReference>
<sequence>MRKLLNHIGFLLLSMLSLFPFWFIYLLSDTLFFLVFHVFKYRKKVVYQNLIKSFPQKSEGEINHIARKFYHHFCDLLFESFKLKTISKEHLSKRMQVTNPELVNAYFEKGESVLALTMHYNNWEWNAILPTYLKHKCLLVYNPARNLTWDAFINRMRARFGGELVSTKKILKQVLAYKKSQIPTFTWLSADQRPKANTRYWTTFLNQEAGFFPGPEALARHTGFPVLYQHVEKVKRGYYRITFEELANNPSELPKDEVLNRYVSKIEHLISQRPEYYLWSHKRWKHKRQR</sequence>
<evidence type="ECO:0000256" key="5">
    <source>
        <dbReference type="ARBA" id="ARBA00023136"/>
    </source>
</evidence>
<dbReference type="PANTHER" id="PTHR30606">
    <property type="entry name" value="LIPID A BIOSYNTHESIS LAUROYL ACYLTRANSFERASE"/>
    <property type="match status" value="1"/>
</dbReference>
<keyword evidence="4 8" id="KW-0808">Transferase</keyword>
<keyword evidence="7" id="KW-1133">Transmembrane helix</keyword>
<dbReference type="Pfam" id="PF03279">
    <property type="entry name" value="Lip_A_acyltrans"/>
    <property type="match status" value="1"/>
</dbReference>
<feature type="transmembrane region" description="Helical" evidence="7">
    <location>
        <begin position="20"/>
        <end position="39"/>
    </location>
</feature>
<dbReference type="InterPro" id="IPR004960">
    <property type="entry name" value="LipA_acyltrans"/>
</dbReference>
<proteinExistence type="predicted"/>
<dbReference type="GO" id="GO:0005886">
    <property type="term" value="C:plasma membrane"/>
    <property type="evidence" value="ECO:0007669"/>
    <property type="project" value="UniProtKB-SubCell"/>
</dbReference>
<evidence type="ECO:0000256" key="3">
    <source>
        <dbReference type="ARBA" id="ARBA00022519"/>
    </source>
</evidence>